<name>A0A1I7X502_HETBA</name>
<dbReference type="Proteomes" id="UP000095283">
    <property type="component" value="Unplaced"/>
</dbReference>
<sequence>MSEECKGQPGVFTLLSSQPSLGTSTDVNDMGLDDVLSHPDSPGCSSLWTQTAS</sequence>
<keyword evidence="2" id="KW-1185">Reference proteome</keyword>
<reference evidence="3" key="1">
    <citation type="submission" date="2016-11" db="UniProtKB">
        <authorList>
            <consortium name="WormBaseParasite"/>
        </authorList>
    </citation>
    <scope>IDENTIFICATION</scope>
</reference>
<feature type="region of interest" description="Disordered" evidence="1">
    <location>
        <begin position="1"/>
        <end position="53"/>
    </location>
</feature>
<feature type="compositionally biased region" description="Polar residues" evidence="1">
    <location>
        <begin position="43"/>
        <end position="53"/>
    </location>
</feature>
<organism evidence="2 3">
    <name type="scientific">Heterorhabditis bacteriophora</name>
    <name type="common">Entomopathogenic nematode worm</name>
    <dbReference type="NCBI Taxonomy" id="37862"/>
    <lineage>
        <taxon>Eukaryota</taxon>
        <taxon>Metazoa</taxon>
        <taxon>Ecdysozoa</taxon>
        <taxon>Nematoda</taxon>
        <taxon>Chromadorea</taxon>
        <taxon>Rhabditida</taxon>
        <taxon>Rhabditina</taxon>
        <taxon>Rhabditomorpha</taxon>
        <taxon>Strongyloidea</taxon>
        <taxon>Heterorhabditidae</taxon>
        <taxon>Heterorhabditis</taxon>
    </lineage>
</organism>
<proteinExistence type="predicted"/>
<dbReference type="WBParaSite" id="Hba_12628">
    <property type="protein sequence ID" value="Hba_12628"/>
    <property type="gene ID" value="Hba_12628"/>
</dbReference>
<dbReference type="AlphaFoldDB" id="A0A1I7X502"/>
<evidence type="ECO:0000313" key="3">
    <source>
        <dbReference type="WBParaSite" id="Hba_12628"/>
    </source>
</evidence>
<accession>A0A1I7X502</accession>
<protein>
    <submittedName>
        <fullName evidence="3">ICA69 domain-containing protein</fullName>
    </submittedName>
</protein>
<feature type="compositionally biased region" description="Polar residues" evidence="1">
    <location>
        <begin position="14"/>
        <end position="27"/>
    </location>
</feature>
<evidence type="ECO:0000313" key="2">
    <source>
        <dbReference type="Proteomes" id="UP000095283"/>
    </source>
</evidence>
<evidence type="ECO:0000256" key="1">
    <source>
        <dbReference type="SAM" id="MobiDB-lite"/>
    </source>
</evidence>